<dbReference type="SUPFAM" id="SSF53335">
    <property type="entry name" value="S-adenosyl-L-methionine-dependent methyltransferases"/>
    <property type="match status" value="1"/>
</dbReference>
<dbReference type="KEGG" id="gca:Galf_0665"/>
<keyword evidence="2" id="KW-1185">Reference proteome</keyword>
<dbReference type="STRING" id="395494.Galf_0665"/>
<gene>
    <name evidence="1" type="ordered locus">Galf_0665</name>
</gene>
<evidence type="ECO:0000313" key="1">
    <source>
        <dbReference type="EMBL" id="ADL54706.1"/>
    </source>
</evidence>
<dbReference type="RefSeq" id="WP_013292647.1">
    <property type="nucleotide sequence ID" value="NC_014394.1"/>
</dbReference>
<dbReference type="CDD" id="cd02440">
    <property type="entry name" value="AdoMet_MTases"/>
    <property type="match status" value="1"/>
</dbReference>
<evidence type="ECO:0000313" key="2">
    <source>
        <dbReference type="Proteomes" id="UP000001235"/>
    </source>
</evidence>
<dbReference type="GO" id="GO:0008168">
    <property type="term" value="F:methyltransferase activity"/>
    <property type="evidence" value="ECO:0007669"/>
    <property type="project" value="UniProtKB-KW"/>
</dbReference>
<protein>
    <submittedName>
        <fullName evidence="1">Methyltransferase type 11</fullName>
    </submittedName>
</protein>
<keyword evidence="1" id="KW-0489">Methyltransferase</keyword>
<organism evidence="1 2">
    <name type="scientific">Gallionella capsiferriformans (strain ES-2)</name>
    <name type="common">Gallionella ferruginea capsiferriformans (strain ES-2)</name>
    <dbReference type="NCBI Taxonomy" id="395494"/>
    <lineage>
        <taxon>Bacteria</taxon>
        <taxon>Pseudomonadati</taxon>
        <taxon>Pseudomonadota</taxon>
        <taxon>Betaproteobacteria</taxon>
        <taxon>Nitrosomonadales</taxon>
        <taxon>Gallionellaceae</taxon>
        <taxon>Gallionella</taxon>
    </lineage>
</organism>
<dbReference type="GO" id="GO:0032259">
    <property type="term" value="P:methylation"/>
    <property type="evidence" value="ECO:0007669"/>
    <property type="project" value="UniProtKB-KW"/>
</dbReference>
<reference evidence="1 2" key="1">
    <citation type="submission" date="2010-08" db="EMBL/GenBank/DDBJ databases">
        <title>Complete sequence of Gallionella capsiferriformans ES-2.</title>
        <authorList>
            <consortium name="US DOE Joint Genome Institute"/>
            <person name="Lucas S."/>
            <person name="Copeland A."/>
            <person name="Lapidus A."/>
            <person name="Cheng J.-F."/>
            <person name="Bruce D."/>
            <person name="Goodwin L."/>
            <person name="Pitluck S."/>
            <person name="Chertkov O."/>
            <person name="Davenport K.W."/>
            <person name="Detter J.C."/>
            <person name="Han C."/>
            <person name="Tapia R."/>
            <person name="Land M."/>
            <person name="Hauser L."/>
            <person name="Chang Y.-J."/>
            <person name="Jeffries C."/>
            <person name="Kyrpides N."/>
            <person name="Ivanova N."/>
            <person name="Mikhailova N."/>
            <person name="Shelobolina E.S."/>
            <person name="Picardal F."/>
            <person name="Roden E."/>
            <person name="Emerson D."/>
            <person name="Woyke T."/>
        </authorList>
    </citation>
    <scope>NUCLEOTIDE SEQUENCE [LARGE SCALE GENOMIC DNA]</scope>
    <source>
        <strain evidence="1 2">ES-2</strain>
    </source>
</reference>
<dbReference type="PANTHER" id="PTHR43861">
    <property type="entry name" value="TRANS-ACONITATE 2-METHYLTRANSFERASE-RELATED"/>
    <property type="match status" value="1"/>
</dbReference>
<dbReference type="HOGENOM" id="CLU_082726_0_0_4"/>
<keyword evidence="1" id="KW-0808">Transferase</keyword>
<proteinExistence type="predicted"/>
<dbReference type="AlphaFoldDB" id="D9SD17"/>
<dbReference type="Proteomes" id="UP000001235">
    <property type="component" value="Chromosome"/>
</dbReference>
<sequence>MKFCLACQRPFTNTDWLCPACGQAPSGRGGFMAFAPALAEQNDGFNPDTFQRYAAVEAGHFWFIARNAILQDCMTRYFPVRQNILEIGCGTGFVLAGTRRIYPDAALSGSDIFTEGLEFAKQRVPTATLFQMDACAIPFRDEFDLIGSFDVLEHIEDDQAALVQMYQACQTGGGLILTVPQHRWLWSSTDDYAHHKRRYTRAELLERVTRAGFKVEYAGSFVALLLPVMLASRLLQKSADAADQMDAGFKIGKLANTLLGGVMKVERWLIACGISFPLGGSLLLVARKV</sequence>
<dbReference type="EMBL" id="CP002159">
    <property type="protein sequence ID" value="ADL54706.1"/>
    <property type="molecule type" value="Genomic_DNA"/>
</dbReference>
<accession>D9SD17</accession>
<dbReference type="Pfam" id="PF13489">
    <property type="entry name" value="Methyltransf_23"/>
    <property type="match status" value="1"/>
</dbReference>
<dbReference type="OrthoDB" id="9790457at2"/>
<dbReference type="Gene3D" id="3.40.50.150">
    <property type="entry name" value="Vaccinia Virus protein VP39"/>
    <property type="match status" value="1"/>
</dbReference>
<dbReference type="InterPro" id="IPR029063">
    <property type="entry name" value="SAM-dependent_MTases_sf"/>
</dbReference>
<name>D9SD17_GALCS</name>
<dbReference type="eggNOG" id="COG2226">
    <property type="taxonomic scope" value="Bacteria"/>
</dbReference>